<proteinExistence type="predicted"/>
<sequence>MNEHTFHRANQDRIVIHAGRQGWRVTYYRATPIRGSWLRRLLAPPAIFQDVVSAPNEIHSVLMRHGLHLTRAEMQRLSSMLGGLRAANEITQRRVI</sequence>
<gene>
    <name evidence="1" type="ORF">D3875_13145</name>
</gene>
<reference evidence="1 2" key="1">
    <citation type="submission" date="2018-09" db="EMBL/GenBank/DDBJ databases">
        <authorList>
            <person name="Zhu H."/>
        </authorList>
    </citation>
    <scope>NUCLEOTIDE SEQUENCE [LARGE SCALE GENOMIC DNA]</scope>
    <source>
        <strain evidence="1 2">K2S05-167</strain>
    </source>
</reference>
<name>A0A418V8E2_9DEIO</name>
<evidence type="ECO:0000313" key="2">
    <source>
        <dbReference type="Proteomes" id="UP000286287"/>
    </source>
</evidence>
<accession>A0A418V8E2</accession>
<keyword evidence="2" id="KW-1185">Reference proteome</keyword>
<dbReference type="EMBL" id="QYUJ01000014">
    <property type="protein sequence ID" value="RJF72354.1"/>
    <property type="molecule type" value="Genomic_DNA"/>
</dbReference>
<dbReference type="AlphaFoldDB" id="A0A418V8E2"/>
<organism evidence="1 2">
    <name type="scientific">Deinococcus cavernae</name>
    <dbReference type="NCBI Taxonomy" id="2320857"/>
    <lineage>
        <taxon>Bacteria</taxon>
        <taxon>Thermotogati</taxon>
        <taxon>Deinococcota</taxon>
        <taxon>Deinococci</taxon>
        <taxon>Deinococcales</taxon>
        <taxon>Deinococcaceae</taxon>
        <taxon>Deinococcus</taxon>
    </lineage>
</organism>
<protein>
    <submittedName>
        <fullName evidence="1">Uncharacterized protein</fullName>
    </submittedName>
</protein>
<evidence type="ECO:0000313" key="1">
    <source>
        <dbReference type="EMBL" id="RJF72354.1"/>
    </source>
</evidence>
<dbReference type="RefSeq" id="WP_119764403.1">
    <property type="nucleotide sequence ID" value="NZ_QYUJ01000014.1"/>
</dbReference>
<dbReference type="Proteomes" id="UP000286287">
    <property type="component" value="Unassembled WGS sequence"/>
</dbReference>
<comment type="caution">
    <text evidence="1">The sequence shown here is derived from an EMBL/GenBank/DDBJ whole genome shotgun (WGS) entry which is preliminary data.</text>
</comment>